<feature type="domain" description="HYR" evidence="9">
    <location>
        <begin position="784"/>
        <end position="867"/>
    </location>
</feature>
<evidence type="ECO:0000259" key="8">
    <source>
        <dbReference type="PROSITE" id="PS50026"/>
    </source>
</evidence>
<evidence type="ECO:0000256" key="2">
    <source>
        <dbReference type="ARBA" id="ARBA00023157"/>
    </source>
</evidence>
<evidence type="ECO:0000313" key="10">
    <source>
        <dbReference type="EMBL" id="KAJ8021267.1"/>
    </source>
</evidence>
<feature type="signal peptide" evidence="6">
    <location>
        <begin position="1"/>
        <end position="26"/>
    </location>
</feature>
<keyword evidence="11" id="KW-1185">Reference proteome</keyword>
<feature type="domain" description="HYR" evidence="9">
    <location>
        <begin position="531"/>
        <end position="614"/>
    </location>
</feature>
<dbReference type="PROSITE" id="PS01180">
    <property type="entry name" value="CUB"/>
    <property type="match status" value="1"/>
</dbReference>
<feature type="domain" description="HYR" evidence="9">
    <location>
        <begin position="2007"/>
        <end position="2090"/>
    </location>
</feature>
<feature type="domain" description="HYR" evidence="9">
    <location>
        <begin position="3515"/>
        <end position="3595"/>
    </location>
</feature>
<dbReference type="PROSITE" id="PS01186">
    <property type="entry name" value="EGF_2"/>
    <property type="match status" value="1"/>
</dbReference>
<dbReference type="Pfam" id="PF02494">
    <property type="entry name" value="HYR"/>
    <property type="match status" value="48"/>
</dbReference>
<feature type="domain" description="CUB" evidence="7">
    <location>
        <begin position="65"/>
        <end position="197"/>
    </location>
</feature>
<feature type="domain" description="HYR" evidence="9">
    <location>
        <begin position="2932"/>
        <end position="3014"/>
    </location>
</feature>
<feature type="region of interest" description="Disordered" evidence="4">
    <location>
        <begin position="4702"/>
        <end position="4725"/>
    </location>
</feature>
<feature type="domain" description="HYR" evidence="9">
    <location>
        <begin position="2679"/>
        <end position="2763"/>
    </location>
</feature>
<feature type="domain" description="HYR" evidence="9">
    <location>
        <begin position="615"/>
        <end position="699"/>
    </location>
</feature>
<feature type="transmembrane region" description="Helical" evidence="5">
    <location>
        <begin position="4731"/>
        <end position="4757"/>
    </location>
</feature>
<keyword evidence="5" id="KW-0812">Transmembrane</keyword>
<evidence type="ECO:0000256" key="4">
    <source>
        <dbReference type="SAM" id="MobiDB-lite"/>
    </source>
</evidence>
<feature type="domain" description="HYR" evidence="9">
    <location>
        <begin position="281"/>
        <end position="362"/>
    </location>
</feature>
<feature type="disulfide bond" evidence="3">
    <location>
        <begin position="1317"/>
        <end position="1326"/>
    </location>
</feature>
<evidence type="ECO:0000256" key="6">
    <source>
        <dbReference type="SAM" id="SignalP"/>
    </source>
</evidence>
<feature type="domain" description="HYR" evidence="9">
    <location>
        <begin position="2595"/>
        <end position="2678"/>
    </location>
</feature>
<feature type="domain" description="HYR" evidence="9">
    <location>
        <begin position="3596"/>
        <end position="3681"/>
    </location>
</feature>
<feature type="domain" description="HYR" evidence="9">
    <location>
        <begin position="445"/>
        <end position="529"/>
    </location>
</feature>
<dbReference type="SUPFAM" id="SSF57196">
    <property type="entry name" value="EGF/Laminin"/>
    <property type="match status" value="1"/>
</dbReference>
<feature type="domain" description="HYR" evidence="9">
    <location>
        <begin position="3262"/>
        <end position="3345"/>
    </location>
</feature>
<keyword evidence="5" id="KW-1133">Transmembrane helix</keyword>
<evidence type="ECO:0000259" key="9">
    <source>
        <dbReference type="PROSITE" id="PS50825"/>
    </source>
</evidence>
<dbReference type="SMART" id="SM00181">
    <property type="entry name" value="EGF"/>
    <property type="match status" value="3"/>
</dbReference>
<feature type="domain" description="HYR" evidence="9">
    <location>
        <begin position="2427"/>
        <end position="2510"/>
    </location>
</feature>
<feature type="domain" description="HYR" evidence="9">
    <location>
        <begin position="1123"/>
        <end position="1205"/>
    </location>
</feature>
<keyword evidence="1" id="KW-0677">Repeat</keyword>
<comment type="caution">
    <text evidence="10">The sequence shown here is derived from an EMBL/GenBank/DDBJ whole genome shotgun (WGS) entry which is preliminary data.</text>
</comment>
<feature type="domain" description="HYR" evidence="9">
    <location>
        <begin position="2175"/>
        <end position="2257"/>
    </location>
</feature>
<feature type="domain" description="HYR" evidence="9">
    <location>
        <begin position="1664"/>
        <end position="1747"/>
    </location>
</feature>
<feature type="domain" description="HYR" evidence="9">
    <location>
        <begin position="3176"/>
        <end position="3261"/>
    </location>
</feature>
<feature type="domain" description="HYR" evidence="9">
    <location>
        <begin position="4553"/>
        <end position="4638"/>
    </location>
</feature>
<feature type="domain" description="HYR" evidence="9">
    <location>
        <begin position="1576"/>
        <end position="1660"/>
    </location>
</feature>
<dbReference type="InterPro" id="IPR013783">
    <property type="entry name" value="Ig-like_fold"/>
</dbReference>
<feature type="domain" description="HYR" evidence="9">
    <location>
        <begin position="2343"/>
        <end position="2426"/>
    </location>
</feature>
<dbReference type="PANTHER" id="PTHR24273">
    <property type="entry name" value="FI04643P-RELATED"/>
    <property type="match status" value="1"/>
</dbReference>
<feature type="domain" description="HYR" evidence="9">
    <location>
        <begin position="1040"/>
        <end position="1122"/>
    </location>
</feature>
<feature type="domain" description="HYR" evidence="9">
    <location>
        <begin position="199"/>
        <end position="279"/>
    </location>
</feature>
<dbReference type="OrthoDB" id="10045365at2759"/>
<dbReference type="PROSITE" id="PS50026">
    <property type="entry name" value="EGF_3"/>
    <property type="match status" value="1"/>
</dbReference>
<feature type="domain" description="HYR" evidence="9">
    <location>
        <begin position="1411"/>
        <end position="1491"/>
    </location>
</feature>
<keyword evidence="2 3" id="KW-1015">Disulfide bond</keyword>
<feature type="domain" description="HYR" evidence="9">
    <location>
        <begin position="4383"/>
        <end position="4467"/>
    </location>
</feature>
<organism evidence="10 11">
    <name type="scientific">Holothuria leucospilota</name>
    <name type="common">Black long sea cucumber</name>
    <name type="synonym">Mertensiothuria leucospilota</name>
    <dbReference type="NCBI Taxonomy" id="206669"/>
    <lineage>
        <taxon>Eukaryota</taxon>
        <taxon>Metazoa</taxon>
        <taxon>Echinodermata</taxon>
        <taxon>Eleutherozoa</taxon>
        <taxon>Echinozoa</taxon>
        <taxon>Holothuroidea</taxon>
        <taxon>Aspidochirotacea</taxon>
        <taxon>Aspidochirotida</taxon>
        <taxon>Holothuriidae</taxon>
        <taxon>Holothuria</taxon>
    </lineage>
</organism>
<dbReference type="SUPFAM" id="SSF49854">
    <property type="entry name" value="Spermadhesin, CUB domain"/>
    <property type="match status" value="1"/>
</dbReference>
<evidence type="ECO:0000313" key="11">
    <source>
        <dbReference type="Proteomes" id="UP001152320"/>
    </source>
</evidence>
<evidence type="ECO:0000256" key="1">
    <source>
        <dbReference type="ARBA" id="ARBA00022737"/>
    </source>
</evidence>
<comment type="caution">
    <text evidence="3">Lacks conserved residue(s) required for the propagation of feature annotation.</text>
</comment>
<dbReference type="InterPro" id="IPR000742">
    <property type="entry name" value="EGF"/>
</dbReference>
<feature type="domain" description="HYR" evidence="9">
    <location>
        <begin position="953"/>
        <end position="1036"/>
    </location>
</feature>
<feature type="domain" description="HYR" evidence="9">
    <location>
        <begin position="2849"/>
        <end position="2931"/>
    </location>
</feature>
<feature type="chain" id="PRO_5040397588" evidence="6">
    <location>
        <begin position="27"/>
        <end position="4774"/>
    </location>
</feature>
<feature type="domain" description="HYR" evidence="9">
    <location>
        <begin position="3347"/>
        <end position="3429"/>
    </location>
</feature>
<dbReference type="Pfam" id="PF00008">
    <property type="entry name" value="EGF"/>
    <property type="match status" value="1"/>
</dbReference>
<feature type="domain" description="HYR" evidence="9">
    <location>
        <begin position="701"/>
        <end position="783"/>
    </location>
</feature>
<protein>
    <submittedName>
        <fullName evidence="10">Hyalin</fullName>
    </submittedName>
</protein>
<feature type="domain" description="HYR" evidence="9">
    <location>
        <begin position="4025"/>
        <end position="4108"/>
    </location>
</feature>
<feature type="domain" description="HYR" evidence="9">
    <location>
        <begin position="1834"/>
        <end position="1918"/>
    </location>
</feature>
<feature type="domain" description="HYR" evidence="9">
    <location>
        <begin position="871"/>
        <end position="952"/>
    </location>
</feature>
<feature type="domain" description="HYR" evidence="9">
    <location>
        <begin position="1748"/>
        <end position="1830"/>
    </location>
</feature>
<feature type="domain" description="HYR" evidence="9">
    <location>
        <begin position="2511"/>
        <end position="2594"/>
    </location>
</feature>
<feature type="domain" description="HYR" evidence="9">
    <location>
        <begin position="3883"/>
        <end position="3968"/>
    </location>
</feature>
<gene>
    <name evidence="10" type="ORF">HOLleu_38415</name>
</gene>
<feature type="domain" description="HYR" evidence="9">
    <location>
        <begin position="1493"/>
        <end position="1574"/>
    </location>
</feature>
<feature type="domain" description="HYR" evidence="9">
    <location>
        <begin position="363"/>
        <end position="444"/>
    </location>
</feature>
<dbReference type="Gene3D" id="2.60.40.10">
    <property type="entry name" value="Immunoglobulins"/>
    <property type="match status" value="1"/>
</dbReference>
<dbReference type="InterPro" id="IPR035914">
    <property type="entry name" value="Sperma_CUB_dom_sf"/>
</dbReference>
<dbReference type="InterPro" id="IPR000859">
    <property type="entry name" value="CUB_dom"/>
</dbReference>
<keyword evidence="5" id="KW-0472">Membrane</keyword>
<feature type="domain" description="HYR" evidence="9">
    <location>
        <begin position="1328"/>
        <end position="1410"/>
    </location>
</feature>
<feature type="domain" description="EGF-like" evidence="8">
    <location>
        <begin position="1288"/>
        <end position="1327"/>
    </location>
</feature>
<dbReference type="CDD" id="cd00054">
    <property type="entry name" value="EGF_CA"/>
    <property type="match status" value="1"/>
</dbReference>
<keyword evidence="3" id="KW-0245">EGF-like domain</keyword>
<feature type="domain" description="HYR" evidence="9">
    <location>
        <begin position="3682"/>
        <end position="3765"/>
    </location>
</feature>
<keyword evidence="6" id="KW-0732">Signal</keyword>
<sequence length="4774" mass="500916">MSKMEKIFGVLIWIFILAILSHVAQAQVCEADPCPAGERCFVRTALGATPYVCECTPPGGIGFDCSNTDIPYDELFTCYGRECTSSTFTTPNFPSPYPTNYRALFLIFVPGGEEITFQLGFPYDIGPGDFLYLGRGLDFTEADLLRPSISGEFYAFGTDDGTFRPFTLLGDAFWMYFVSDGDNSAGAVGFGILWTARMITNQGPEILNCPQDISLTLQTMSDQIPVTWVEPSSSDPTATVTSNRSPGQAFGIPSENTVTYTFTNGQGVSTCSFVITISSATGDRPPVITNCPGSITDFADDAFSGALVNWRAPDVTDDSPGMLEVTQSHIPPEFFAIGEHMVTYTFTDSAGNSETCSFMVTVIDITPPSFNNCPSDISNTATSPNGAIVEWQRPTASDNSAQVAVTGNFEPGDQFDIGDTMVLYTAVDNSGNSASCEFTVTVTFTGNTGVTINNCPADMTVVAENGQTFMFVTWTPPTGQDANGQNIVPMATFQPGSFFRVGSQTVVRYTFLGSGGQTDVCSFTIRVIAGVDMGLRVEGCSNDILELAPMGFNFITVSWTEPTAVDQFGNRYTAEGSQSPGNYFEVGTTTRVTYNFMDNAGNTAQCSFLVTVQFVGDQLDVVGCPNIPIRETVPVGSSTVPVFWTPPSVSQNAVVGAVEVLSNFQPGDLFPPGETTVTYSFTDSVGSTGLCSFTVIVSQLQDVTPPTVVCPGDISRSIPAGQLCLSITWEIPSTSDDSGGAVVTSSSPSSGSCLMAGRTTVTVTATDPSGNQATCQFFVMLQATDNEPPTVICPSDIVRSIPLTDGCTQITWEIPFVNDNSGGVVNAVSAPVSGTCFMVNSVTNVVVTAMDPSGNTNTCQFTVTVNELDIVDNNPPFVLCPNDITRNIPIEQGCTDVSWEIPFVEDDSGEVTTTAVPPSGTCFSPGMTDVMVTAVDPSGNTDVCGFIVNVIALDFEPPTLTCPNDIVREIPVTDECVVVNWEVPFVSDNSGGNIEVLSTPVSGSCFFVGTTSNVLVTAEDPQGNLARCTFTITVTELVTIDTTPPTVLCPSDITQDIPVEQPCIQVTWEVPFFADDSGGPVSIASSPNSGSCISDMTSIVSVTATDPSGNENTCNFIITLRPVDNEPPTVLCPSDISRNIPILQPCMEVSWEIPFFTDNSGDSVALSSTPPSGSCLLAGRTVVLVTATDPSGNENSCTFVVDLIEIDTEPPSLQCPEDISQTLFPGDQCAEVTWQIPFFSDNSGQDVTITSVPPSGTCFSDSVNVITVTALDPSNNMNSCTFVVRINEIDPCTPNPCLNRGTCVSAPSNNLPFTCLCEAGFTEDDCGVDTQPPSVSCPPDISVTLGAGETCAVAVWDAPQTSDNSGNDVVVVTNPESGTCFEPGTTTIQVAAIDQSGNMDQCTFVVDVLEGDTTPPTVVCPQNMAQETNNGCVVVGWDIPFAFDTGGEQVGTMSDPPSGTCFEIGVTEVVVMATDTSGNSATCSFTVAITADVDNIPPVVICPQSIRETLTEGSCIIVEWEIPFSVDDQGGPVTEISDPPSGTCFEVGRTDITVTAVDDAGNSGTCSFFIEIVPVDDTTPPVVQNCPTGDVEVTVPLGETCTPIIWMEPSAVDDDGQPPAVLRFPSQPDCFSPGVILFTYIFTDQAGNIAFCTFNVVIMAGQVVDNTPPTVLSCPSNANGMITTIGGCTEVTWTPPIATDDSIGVLQGVPNFEPGTCFEEGLTTVMYTFTDPSGNMAVCTFEVVVTLIDDVPPEVSGCPGDISLEALNEDCTQVTWIEPQAVDNIGLIVSVETDFTPGQCFPLGMTTVIYTFRDPSGNSAVCRFVVNIMEPQVVDNDPPVVIGCLEVPVIAQTTSGSTCTEAFWVEPMAVDEVSGLPTTEVNFSPGECFPIGTTNVVYTFTDEAGNQAFCRFNVIVQVGGTINTAPLFAVCPSPPPVTSLAGDIGNIVSWTNGVCTDTEDGSITPECVPTSGSFFLVGSSTVTCTCTDSGGLSAECSFDAVVVGGGTTNTPPLFAVCPSPPPVTSLAGNIGNVVSWTDGVCTDTEDGVITPECDPMSGSFLLVGSSTVTCTCTDSGGLSAECSFDAVVVGGDTDPPDVFNCPNDITDQAGPDNSCTRIFWNEPFALDEVSGLAMATQNFAPGDCFSLGVSIVMYTFTDASGNSADCQFTVNINLRDFLPPTVINCPDDITQQGQPGISCTPVMWTVPTAIDNLPGEIDIFASSSPGDCFPAGLSTVVYQFADVAGNTESCVFSVFIMVDNVPPVVSNCPTDINEQAAPGATCAVIFWSEPNANDAESGIPSLDRNFSPGTCFNVGNTEVVYTFTDTAGNEAVCRFQIRISQVIDFTPPVVRNCPMDVTIPGLPGTTCQTVFWIPPTATDDVPGDITVTNSADPGDCFPFVQTVVTYTFTDAAGNRASCAFLVQVFLADTTPPQVSNCPTDIFLQAPAGASCQSVVWIEPTAVDDSGGAVFTDNTHSPGDCLPFGTNVVTYTFSDLEGNSAICRFIVNITPLDNNPPVISNCPNDITLESLLSSGCQNVIWSEPTATDETSVPFLEERSHVPGECFPAGPTLVTYQFADLEGNIAMCTFVITVVLRDTDPPTVFGCPTDMTVQAVPGEQCAVAQWNEPFAMDSGRGDIVTMQTSRPGRCLPIGDTLVSYIFTDGSGNVAACTFTVTVFVLDVIPPTVTNCPDDITLVAVSNDQCANVNWVEPVGTDEGPGPVTIRDQTHFPGNCFRIGQTFVTYVFQDAAGNTAACTFSITINPRDVMPPEIIFCPADISLEIVSSGQCLFVNWQDPLFTDDSPLEEVSITQNFFSGTCYEVGTRTVVYTLTDAAGNSATCSFNVEIIRRDFAPPVVSNCPTDITLRKTPNLQCLSVTWIEPTATDNSLPITTDVTHPTGTCFEEGETVVTYSFRDAVGNRNSCTFSVVIQILDIVSPIITACPSSIMLTLPAGQSCVTAAWIPPTATDESGPVTSMVNVNQNTCFTVGQNEVIYTFRDQAGNSASCSFQVIVAPGDTQPPRITCPPDISVILAAGETCAVAMWETPQASDNSGANVIVISTPESGNCFGPGTTTVQVTAMDQTGNTNDCTFNVNEMDIIPPVLSPCPPDQTGIALAGSCQVINWTPPTATDNSGQVEVSSDIMSGFCFSIGETVVTYTATDSSNNIMQCTFLVTIKDNEPPAVMGCPLNFFVSVSLTEGGQIIMWDDPTAVDNSGRPVVVEMTGRTSGTFFEIGTNENIVYTFTDEAGNSAICAFIINVANVTPPSFVTNCPPSPVVQFIGPMDENTVVTWTVPTAIDDIPGGLVTAMVTPDSDIFTEGNTQVTYTFSDAAGNSISCDFIVTVIGDTTLPVISGCPLQAVIGYTAVGAPSTVNWVPPTATDTDGGAITTASTHDPNQSVFQPGTTTLVTYTFTDVFGNAAQCSFQVILLEDSTPPTVENCPLDIVINLESGMTQGMAQWIAPTGTDDSGLPVTVERNGPPSGSQFPIGDSVITYTLTDSVGLTAVCTFTVTVRDVTPPQVLNCPPEDIVRYTMTAPVFVELPVLQVTDDTGAMPTLISDNIPDQSMFSVGSFPVSFVYSDGNGNIATCTYTVTVVVDNTAPMVVCPDPVQVFVPAGVTTTQVNYPSPAVSDDSGLTPSLVTSIGIASGGLFPVGVPSFVSFLYEDAAGNSGSCTLQVQVTEDSIPPTIEPQCTPTVMAFASSTNPQAVVNFVEPAATDNTGLEVTMTVTGLRSGSLFPAGVSTTIYTFTDSVGNLDSCQTVVTVEIDVTPPSIMDCPTNTVATVPNTEMQLLVNFATPTATDNSGEPTRLSGITGVSADNMYPVGTTTISYTFEDNYGNSAVCQFTITISQEVCNPSPCAASEACTSDGGNPPVAVCTPTSLPDTTAPVVSGCPTTAITQTVPTNSVPVFVNTPVPTATDDSNQSPTVATNGLPANNLFPEGSTDITYTFTDGSGNQVSCTFSVIIDVDYCSPNPCPSSQVCTEGSPVPSQVICAGPCNSNPCNPVLEFCLELPTGGFFCSPNGITPTIPVINNCPAADITQTVDSTVIPPVFVDTPVPTTTTAGATLDVTGLPAGNLFPEGSTLITYTFTSPDTGQAVCTFSVIVDVDYCNPNPCGTGVTCTEGSPNPAQVVCATQCMITTCPAADEFCFLQANVPTCVNIGSNPELSNCPASAYLVYTMTGTAIFDVPVPSLTNFPTVAATITMNPMGNSFVAGTNTVVTFTLRDDAGATIVVCNAGVSALTDLEPPVVTACPDPRNTVSVSSGTTEVLVIPSPQPQATDNSNQVSVAVTGQPANDIYPLGERTVTYTFTDAAGNTATCSFIIAVVVDICSPTPCLANQICVVDTNPQGFLCADQCMDTTTCPGQLCFSSIGLTAGSPCVNSLTDPALGNCPPEMILALAPFGTNSATVVLPSPFLLNFPSYPVTINQIPPGDSFGIGENNVFQFITDDVGAPISICRRSIRVEAAPDASFLLVNCDMLTPIIRYVASGTETVQVFFNEPSTVGGQGTVMLSVGDSRSGSVYPVGTTSAVFTFTDETPSTLQCTRLISVMEDATAPTVSDCTTPVTVTVDSATTSSVVTISPEPTAVDNSNLPVTVTQSGFPANDVYPVGSTVVSYTFTDSVGNTATCDITVTVDQDLCNPNPCLAGQTCAEDASMQGFSCTVSATPCNPSPCLPGETCVEPVTGGFVCFNAGRRRRSMDWTDEDSRQKRFASSDGEVSSDTGNSSNVMLSYMFIISVAIAVTLSTAIITAWCHWKRTGRGQRSRETASSNI</sequence>
<dbReference type="Gene3D" id="2.10.25.10">
    <property type="entry name" value="Laminin"/>
    <property type="match status" value="1"/>
</dbReference>
<evidence type="ECO:0000256" key="5">
    <source>
        <dbReference type="SAM" id="Phobius"/>
    </source>
</evidence>
<dbReference type="Proteomes" id="UP001152320">
    <property type="component" value="Chromosome 21"/>
</dbReference>
<reference evidence="10" key="1">
    <citation type="submission" date="2021-10" db="EMBL/GenBank/DDBJ databases">
        <title>Tropical sea cucumber genome reveals ecological adaptation and Cuvierian tubules defense mechanism.</title>
        <authorList>
            <person name="Chen T."/>
        </authorList>
    </citation>
    <scope>NUCLEOTIDE SEQUENCE</scope>
    <source>
        <strain evidence="10">Nanhai2018</strain>
        <tissue evidence="10">Muscle</tissue>
    </source>
</reference>
<dbReference type="PANTHER" id="PTHR24273:SF32">
    <property type="entry name" value="HYALIN"/>
    <property type="match status" value="1"/>
</dbReference>
<dbReference type="PROSITE" id="PS50825">
    <property type="entry name" value="HYR"/>
    <property type="match status" value="48"/>
</dbReference>
<feature type="domain" description="HYR" evidence="9">
    <location>
        <begin position="1206"/>
        <end position="1288"/>
    </location>
</feature>
<feature type="domain" description="HYR" evidence="9">
    <location>
        <begin position="2764"/>
        <end position="2848"/>
    </location>
</feature>
<feature type="domain" description="HYR" evidence="9">
    <location>
        <begin position="1921"/>
        <end position="2004"/>
    </location>
</feature>
<feature type="domain" description="HYR" evidence="9">
    <location>
        <begin position="2091"/>
        <end position="2174"/>
    </location>
</feature>
<proteinExistence type="predicted"/>
<feature type="domain" description="HYR" evidence="9">
    <location>
        <begin position="3098"/>
        <end position="3175"/>
    </location>
</feature>
<feature type="domain" description="HYR" evidence="9">
    <location>
        <begin position="2258"/>
        <end position="2341"/>
    </location>
</feature>
<feature type="domain" description="HYR" evidence="9">
    <location>
        <begin position="3015"/>
        <end position="3097"/>
    </location>
</feature>
<accession>A0A9Q0YJ63</accession>
<feature type="domain" description="HYR" evidence="9">
    <location>
        <begin position="4244"/>
        <end position="4329"/>
    </location>
</feature>
<name>A0A9Q0YJ63_HOLLE</name>
<dbReference type="InterPro" id="IPR003410">
    <property type="entry name" value="HYR_dom"/>
</dbReference>
<dbReference type="EMBL" id="JAIZAY010000021">
    <property type="protein sequence ID" value="KAJ8021267.1"/>
    <property type="molecule type" value="Genomic_DNA"/>
</dbReference>
<feature type="domain" description="HYR" evidence="9">
    <location>
        <begin position="3766"/>
        <end position="3851"/>
    </location>
</feature>
<dbReference type="Gene3D" id="2.60.120.290">
    <property type="entry name" value="Spermadhesin, CUB domain"/>
    <property type="match status" value="1"/>
</dbReference>
<feature type="domain" description="HYR" evidence="9">
    <location>
        <begin position="3430"/>
        <end position="3514"/>
    </location>
</feature>
<evidence type="ECO:0000256" key="3">
    <source>
        <dbReference type="PROSITE-ProRule" id="PRU00076"/>
    </source>
</evidence>
<evidence type="ECO:0000259" key="7">
    <source>
        <dbReference type="PROSITE" id="PS01180"/>
    </source>
</evidence>